<name>A0ABV8QMN2_9BACT</name>
<sequence length="332" mass="36052">MRILLALLLLLTTFLGSAQSIQILNSGTKSSLRGLSAINDQIIWVSGSNGTVGKSLDGGITWRWFVVKDFEKAEFRDIEAFDENTAIIIAIASPAYILKTTDGGETWKQVYKNAQKDMFLDAIDFYDANNGIVVGDPIDGKLFLAKTIDGGNTWKDISTTIKAKPDSGEAFFASSGTNIKLINKKKFHFVSGGKASKYYNSNGAVTVLPLLQGQESTGANSFATNGKKFIAVVGGDFNKKNDRIQNCIFSTDAGKTWKVPTVLPFGYRSCIDYISNSTWITCGLNGVDITSNNLSSFTHISDEGFHVCKRSKYGSVVFLAGNNGKVARLILN</sequence>
<dbReference type="InterPro" id="IPR028203">
    <property type="entry name" value="PSII_CF48-like_dom"/>
</dbReference>
<gene>
    <name evidence="4" type="ORF">ACFOWM_01600</name>
</gene>
<dbReference type="Pfam" id="PF14870">
    <property type="entry name" value="PSII_BNR"/>
    <property type="match status" value="1"/>
</dbReference>
<reference evidence="5" key="1">
    <citation type="journal article" date="2019" name="Int. J. Syst. Evol. Microbiol.">
        <title>The Global Catalogue of Microorganisms (GCM) 10K type strain sequencing project: providing services to taxonomists for standard genome sequencing and annotation.</title>
        <authorList>
            <consortium name="The Broad Institute Genomics Platform"/>
            <consortium name="The Broad Institute Genome Sequencing Center for Infectious Disease"/>
            <person name="Wu L."/>
            <person name="Ma J."/>
        </authorList>
    </citation>
    <scope>NUCLEOTIDE SEQUENCE [LARGE SCALE GENOMIC DNA]</scope>
    <source>
        <strain evidence="5">CECT 8289</strain>
    </source>
</reference>
<evidence type="ECO:0000313" key="4">
    <source>
        <dbReference type="EMBL" id="MFC4261560.1"/>
    </source>
</evidence>
<evidence type="ECO:0000256" key="1">
    <source>
        <dbReference type="ARBA" id="ARBA00022531"/>
    </source>
</evidence>
<keyword evidence="1" id="KW-0602">Photosynthesis</keyword>
<dbReference type="PANTHER" id="PTHR47199:SF2">
    <property type="entry name" value="PHOTOSYSTEM II STABILITY_ASSEMBLY FACTOR HCF136, CHLOROPLASTIC"/>
    <property type="match status" value="1"/>
</dbReference>
<feature type="domain" description="Photosynthesis system II assembly factor Ycf48/Hcf136-like" evidence="3">
    <location>
        <begin position="92"/>
        <end position="160"/>
    </location>
</feature>
<dbReference type="SUPFAM" id="SSF50939">
    <property type="entry name" value="Sialidases"/>
    <property type="match status" value="1"/>
</dbReference>
<organism evidence="4 5">
    <name type="scientific">Ferruginibacter yonginensis</name>
    <dbReference type="NCBI Taxonomy" id="1310416"/>
    <lineage>
        <taxon>Bacteria</taxon>
        <taxon>Pseudomonadati</taxon>
        <taxon>Bacteroidota</taxon>
        <taxon>Chitinophagia</taxon>
        <taxon>Chitinophagales</taxon>
        <taxon>Chitinophagaceae</taxon>
        <taxon>Ferruginibacter</taxon>
    </lineage>
</organism>
<dbReference type="InterPro" id="IPR015943">
    <property type="entry name" value="WD40/YVTN_repeat-like_dom_sf"/>
</dbReference>
<evidence type="ECO:0000313" key="5">
    <source>
        <dbReference type="Proteomes" id="UP001595907"/>
    </source>
</evidence>
<dbReference type="Proteomes" id="UP001595907">
    <property type="component" value="Unassembled WGS sequence"/>
</dbReference>
<comment type="caution">
    <text evidence="4">The sequence shown here is derived from an EMBL/GenBank/DDBJ whole genome shotgun (WGS) entry which is preliminary data.</text>
</comment>
<dbReference type="EMBL" id="JBHSCZ010000001">
    <property type="protein sequence ID" value="MFC4261560.1"/>
    <property type="molecule type" value="Genomic_DNA"/>
</dbReference>
<dbReference type="Gene3D" id="2.130.10.10">
    <property type="entry name" value="YVTN repeat-like/Quinoprotein amine dehydrogenase"/>
    <property type="match status" value="1"/>
</dbReference>
<dbReference type="RefSeq" id="WP_379706131.1">
    <property type="nucleotide sequence ID" value="NZ_JBHSCZ010000001.1"/>
</dbReference>
<keyword evidence="5" id="KW-1185">Reference proteome</keyword>
<dbReference type="InterPro" id="IPR036278">
    <property type="entry name" value="Sialidase_sf"/>
</dbReference>
<keyword evidence="2" id="KW-0604">Photosystem II</keyword>
<evidence type="ECO:0000259" key="3">
    <source>
        <dbReference type="Pfam" id="PF14870"/>
    </source>
</evidence>
<accession>A0ABV8QMN2</accession>
<proteinExistence type="predicted"/>
<dbReference type="PANTHER" id="PTHR47199">
    <property type="entry name" value="PHOTOSYSTEM II STABILITY/ASSEMBLY FACTOR HCF136, CHLOROPLASTIC"/>
    <property type="match status" value="1"/>
</dbReference>
<protein>
    <submittedName>
        <fullName evidence="4">WD40/YVTN/BNR-like repeat-containing protein</fullName>
    </submittedName>
</protein>
<evidence type="ECO:0000256" key="2">
    <source>
        <dbReference type="ARBA" id="ARBA00023276"/>
    </source>
</evidence>